<evidence type="ECO:0000313" key="11">
    <source>
        <dbReference type="Proteomes" id="UP000095283"/>
    </source>
</evidence>
<dbReference type="PANTHER" id="PTHR24229:SF40">
    <property type="entry name" value="ALLATOSTATIN C RECEPTOR 1-RELATED"/>
    <property type="match status" value="1"/>
</dbReference>
<evidence type="ECO:0000256" key="8">
    <source>
        <dbReference type="ARBA" id="ARBA00023224"/>
    </source>
</evidence>
<feature type="transmembrane region" description="Helical" evidence="9">
    <location>
        <begin position="69"/>
        <end position="88"/>
    </location>
</feature>
<evidence type="ECO:0000256" key="7">
    <source>
        <dbReference type="ARBA" id="ARBA00023170"/>
    </source>
</evidence>
<keyword evidence="7" id="KW-0675">Receptor</keyword>
<dbReference type="Gene3D" id="1.20.1070.10">
    <property type="entry name" value="Rhodopsin 7-helix transmembrane proteins"/>
    <property type="match status" value="2"/>
</dbReference>
<feature type="transmembrane region" description="Helical" evidence="9">
    <location>
        <begin position="238"/>
        <end position="259"/>
    </location>
</feature>
<name>A0A1I7WMR6_HETBA</name>
<proteinExistence type="predicted"/>
<keyword evidence="4 9" id="KW-1133">Transmembrane helix</keyword>
<dbReference type="Proteomes" id="UP000095283">
    <property type="component" value="Unplaced"/>
</dbReference>
<evidence type="ECO:0000256" key="2">
    <source>
        <dbReference type="ARBA" id="ARBA00022475"/>
    </source>
</evidence>
<protein>
    <submittedName>
        <fullName evidence="12">G_PROTEIN_RECEP_F1_2 domain-containing protein</fullName>
    </submittedName>
</protein>
<dbReference type="GO" id="GO:0043005">
    <property type="term" value="C:neuron projection"/>
    <property type="evidence" value="ECO:0007669"/>
    <property type="project" value="TreeGrafter"/>
</dbReference>
<keyword evidence="11" id="KW-1185">Reference proteome</keyword>
<keyword evidence="8" id="KW-0807">Transducer</keyword>
<dbReference type="GO" id="GO:0005886">
    <property type="term" value="C:plasma membrane"/>
    <property type="evidence" value="ECO:0007669"/>
    <property type="project" value="UniProtKB-SubCell"/>
</dbReference>
<evidence type="ECO:0000256" key="1">
    <source>
        <dbReference type="ARBA" id="ARBA00004651"/>
    </source>
</evidence>
<dbReference type="GO" id="GO:0042923">
    <property type="term" value="F:neuropeptide binding"/>
    <property type="evidence" value="ECO:0007669"/>
    <property type="project" value="TreeGrafter"/>
</dbReference>
<keyword evidence="3 9" id="KW-0812">Transmembrane</keyword>
<keyword evidence="6 9" id="KW-0472">Membrane</keyword>
<evidence type="ECO:0000256" key="6">
    <source>
        <dbReference type="ARBA" id="ARBA00023136"/>
    </source>
</evidence>
<dbReference type="GO" id="GO:0007218">
    <property type="term" value="P:neuropeptide signaling pathway"/>
    <property type="evidence" value="ECO:0007669"/>
    <property type="project" value="TreeGrafter"/>
</dbReference>
<dbReference type="SUPFAM" id="SSF81321">
    <property type="entry name" value="Family A G protein-coupled receptor-like"/>
    <property type="match status" value="1"/>
</dbReference>
<feature type="domain" description="G-protein coupled receptors family 1 profile" evidence="10">
    <location>
        <begin position="39"/>
        <end position="112"/>
    </location>
</feature>
<sequence length="283" mass="32666">MDDYSNDGSESSSDVPNMHFAKGVMTVVYVVVFLIGTPGNLWIIYKLIRARLWNSSAAQLTVSQRSRMYIFALACSDLVLLLTLPLTASYNYNGTWMFGAAYVHIYIYIYTYINMLTDNILTTHLPFKTTNSLCFVDELHTFVRGDGFLCGGPLYVPLLSYYTSSVHQSWHVTVSSSKSIREPRYMNEVRKSIWRIAVFHFVCWAPFWTFTIVPHYITQYGGQDAMEAMPDWNVYCRLFANCLPYINAAGSNWVLYAVLNYDVRKHIYRHPKKKFVFQTLSTV</sequence>
<feature type="transmembrane region" description="Helical" evidence="9">
    <location>
        <begin position="94"/>
        <end position="113"/>
    </location>
</feature>
<accession>A0A1I7WMR6</accession>
<evidence type="ECO:0000259" key="10">
    <source>
        <dbReference type="PROSITE" id="PS50262"/>
    </source>
</evidence>
<evidence type="ECO:0000313" key="12">
    <source>
        <dbReference type="WBParaSite" id="Hba_06424"/>
    </source>
</evidence>
<dbReference type="PRINTS" id="PR00237">
    <property type="entry name" value="GPCRRHODOPSN"/>
</dbReference>
<reference evidence="12" key="1">
    <citation type="submission" date="2016-11" db="UniProtKB">
        <authorList>
            <consortium name="WormBaseParasite"/>
        </authorList>
    </citation>
    <scope>IDENTIFICATION</scope>
</reference>
<feature type="transmembrane region" description="Helical" evidence="9">
    <location>
        <begin position="20"/>
        <end position="48"/>
    </location>
</feature>
<keyword evidence="5" id="KW-0297">G-protein coupled receptor</keyword>
<dbReference type="GO" id="GO:0004930">
    <property type="term" value="F:G protein-coupled receptor activity"/>
    <property type="evidence" value="ECO:0007669"/>
    <property type="project" value="UniProtKB-KW"/>
</dbReference>
<dbReference type="InterPro" id="IPR000276">
    <property type="entry name" value="GPCR_Rhodpsn"/>
</dbReference>
<keyword evidence="2" id="KW-1003">Cell membrane</keyword>
<dbReference type="InterPro" id="IPR017452">
    <property type="entry name" value="GPCR_Rhodpsn_7TM"/>
</dbReference>
<organism evidence="11 12">
    <name type="scientific">Heterorhabditis bacteriophora</name>
    <name type="common">Entomopathogenic nematode worm</name>
    <dbReference type="NCBI Taxonomy" id="37862"/>
    <lineage>
        <taxon>Eukaryota</taxon>
        <taxon>Metazoa</taxon>
        <taxon>Ecdysozoa</taxon>
        <taxon>Nematoda</taxon>
        <taxon>Chromadorea</taxon>
        <taxon>Rhabditida</taxon>
        <taxon>Rhabditina</taxon>
        <taxon>Rhabditomorpha</taxon>
        <taxon>Strongyloidea</taxon>
        <taxon>Heterorhabditidae</taxon>
        <taxon>Heterorhabditis</taxon>
    </lineage>
</organism>
<feature type="transmembrane region" description="Helical" evidence="9">
    <location>
        <begin position="193"/>
        <end position="218"/>
    </location>
</feature>
<evidence type="ECO:0000256" key="9">
    <source>
        <dbReference type="SAM" id="Phobius"/>
    </source>
</evidence>
<evidence type="ECO:0000256" key="4">
    <source>
        <dbReference type="ARBA" id="ARBA00022989"/>
    </source>
</evidence>
<evidence type="ECO:0000256" key="3">
    <source>
        <dbReference type="ARBA" id="ARBA00022692"/>
    </source>
</evidence>
<dbReference type="AlphaFoldDB" id="A0A1I7WMR6"/>
<dbReference type="PANTHER" id="PTHR24229">
    <property type="entry name" value="NEUROPEPTIDES RECEPTOR"/>
    <property type="match status" value="1"/>
</dbReference>
<evidence type="ECO:0000256" key="5">
    <source>
        <dbReference type="ARBA" id="ARBA00023040"/>
    </source>
</evidence>
<dbReference type="PROSITE" id="PS50262">
    <property type="entry name" value="G_PROTEIN_RECEP_F1_2"/>
    <property type="match status" value="1"/>
</dbReference>
<dbReference type="WBParaSite" id="Hba_06424">
    <property type="protein sequence ID" value="Hba_06424"/>
    <property type="gene ID" value="Hba_06424"/>
</dbReference>
<comment type="subcellular location">
    <subcellularLocation>
        <location evidence="1">Cell membrane</location>
        <topology evidence="1">Multi-pass membrane protein</topology>
    </subcellularLocation>
</comment>